<dbReference type="RefSeq" id="WP_210420165.1">
    <property type="nucleotide sequence ID" value="NZ_CP042997.1"/>
</dbReference>
<dbReference type="GO" id="GO:0004585">
    <property type="term" value="F:ornithine carbamoyltransferase activity"/>
    <property type="evidence" value="ECO:0007669"/>
    <property type="project" value="UniProtKB-UniRule"/>
</dbReference>
<evidence type="ECO:0000256" key="1">
    <source>
        <dbReference type="ARBA" id="ARBA00004975"/>
    </source>
</evidence>
<dbReference type="GO" id="GO:0019240">
    <property type="term" value="P:citrulline biosynthetic process"/>
    <property type="evidence" value="ECO:0007669"/>
    <property type="project" value="TreeGrafter"/>
</dbReference>
<keyword evidence="4 6" id="KW-0808">Transferase</keyword>
<dbReference type="InterPro" id="IPR002292">
    <property type="entry name" value="Orn/put_carbamltrans"/>
</dbReference>
<dbReference type="InterPro" id="IPR024904">
    <property type="entry name" value="OTCase_ArgI"/>
</dbReference>
<dbReference type="PANTHER" id="PTHR45753">
    <property type="entry name" value="ORNITHINE CARBAMOYLTRANSFERASE, MITOCHONDRIAL"/>
    <property type="match status" value="1"/>
</dbReference>
<proteinExistence type="inferred from homology"/>
<comment type="caution">
    <text evidence="6">Lacks conserved residue(s) required for the propagation of feature annotation.</text>
</comment>
<dbReference type="Proteomes" id="UP000324233">
    <property type="component" value="Chromosome"/>
</dbReference>
<dbReference type="PRINTS" id="PR00100">
    <property type="entry name" value="AOTCASE"/>
</dbReference>
<dbReference type="InterPro" id="IPR036901">
    <property type="entry name" value="Asp/Orn_carbamoylTrfase_sf"/>
</dbReference>
<dbReference type="Gene3D" id="3.40.50.1370">
    <property type="entry name" value="Aspartate/ornithine carbamoyltransferase"/>
    <property type="match status" value="2"/>
</dbReference>
<evidence type="ECO:0000256" key="4">
    <source>
        <dbReference type="ARBA" id="ARBA00022679"/>
    </source>
</evidence>
<dbReference type="GO" id="GO:0042450">
    <property type="term" value="P:L-arginine biosynthetic process via ornithine"/>
    <property type="evidence" value="ECO:0007669"/>
    <property type="project" value="UniProtKB-UniRule"/>
</dbReference>
<feature type="region of interest" description="Disordered" evidence="7">
    <location>
        <begin position="1"/>
        <end position="39"/>
    </location>
</feature>
<dbReference type="InterPro" id="IPR006132">
    <property type="entry name" value="Asp/Orn_carbamoyltranf_P-bd"/>
</dbReference>
<feature type="binding site" evidence="6">
    <location>
        <begin position="307"/>
        <end position="308"/>
    </location>
    <ligand>
        <name>carbamoyl phosphate</name>
        <dbReference type="ChEBI" id="CHEBI:58228"/>
    </ligand>
</feature>
<evidence type="ECO:0000313" key="10">
    <source>
        <dbReference type="EMBL" id="QEH36423.1"/>
    </source>
</evidence>
<comment type="catalytic activity">
    <reaction evidence="5 6">
        <text>carbamoyl phosphate + L-ornithine = L-citrulline + phosphate + H(+)</text>
        <dbReference type="Rhea" id="RHEA:19513"/>
        <dbReference type="ChEBI" id="CHEBI:15378"/>
        <dbReference type="ChEBI" id="CHEBI:43474"/>
        <dbReference type="ChEBI" id="CHEBI:46911"/>
        <dbReference type="ChEBI" id="CHEBI:57743"/>
        <dbReference type="ChEBI" id="CHEBI:58228"/>
        <dbReference type="EC" id="2.1.3.3"/>
    </reaction>
</comment>
<feature type="binding site" evidence="6">
    <location>
        <position position="267"/>
    </location>
    <ligand>
        <name>L-ornithine</name>
        <dbReference type="ChEBI" id="CHEBI:46911"/>
    </ligand>
</feature>
<organism evidence="10 11">
    <name type="scientific">Aquisphaera giovannonii</name>
    <dbReference type="NCBI Taxonomy" id="406548"/>
    <lineage>
        <taxon>Bacteria</taxon>
        <taxon>Pseudomonadati</taxon>
        <taxon>Planctomycetota</taxon>
        <taxon>Planctomycetia</taxon>
        <taxon>Isosphaerales</taxon>
        <taxon>Isosphaeraceae</taxon>
        <taxon>Aquisphaera</taxon>
    </lineage>
</organism>
<accession>A0A5B9W793</accession>
<dbReference type="Pfam" id="PF02729">
    <property type="entry name" value="OTCace_N"/>
    <property type="match status" value="1"/>
</dbReference>
<feature type="domain" description="Aspartate/ornithine carbamoyltransferase carbamoyl-P binding" evidence="9">
    <location>
        <begin position="47"/>
        <end position="187"/>
    </location>
</feature>
<dbReference type="EC" id="2.1.3.3" evidence="3 6"/>
<dbReference type="InterPro" id="IPR006131">
    <property type="entry name" value="Asp_carbamoyltransf_Asp/Orn-bd"/>
</dbReference>
<keyword evidence="6" id="KW-0963">Cytoplasm</keyword>
<feature type="binding site" evidence="6">
    <location>
        <begin position="174"/>
        <end position="177"/>
    </location>
    <ligand>
        <name>carbamoyl phosphate</name>
        <dbReference type="ChEBI" id="CHEBI:58228"/>
    </ligand>
</feature>
<evidence type="ECO:0000256" key="5">
    <source>
        <dbReference type="ARBA" id="ARBA00048772"/>
    </source>
</evidence>
<dbReference type="SUPFAM" id="SSF53671">
    <property type="entry name" value="Aspartate/ornithine carbamoyltransferase"/>
    <property type="match status" value="1"/>
</dbReference>
<dbReference type="PRINTS" id="PR00102">
    <property type="entry name" value="OTCASE"/>
</dbReference>
<comment type="pathway">
    <text evidence="1">Amino-acid biosynthesis; L-arginine biosynthesis; L-arginine from L-ornithine and carbamoyl phosphate: step 1/3.</text>
</comment>
<dbReference type="HAMAP" id="MF_01109">
    <property type="entry name" value="OTCase"/>
    <property type="match status" value="1"/>
</dbReference>
<dbReference type="NCBIfam" id="TIGR00658">
    <property type="entry name" value="orni_carb_tr"/>
    <property type="match status" value="1"/>
</dbReference>
<feature type="binding site" evidence="6">
    <location>
        <position position="335"/>
    </location>
    <ligand>
        <name>carbamoyl phosphate</name>
        <dbReference type="ChEBI" id="CHEBI:58228"/>
    </ligand>
</feature>
<evidence type="ECO:0000256" key="2">
    <source>
        <dbReference type="ARBA" id="ARBA00007805"/>
    </source>
</evidence>
<evidence type="ECO:0000256" key="6">
    <source>
        <dbReference type="HAMAP-Rule" id="MF_01109"/>
    </source>
</evidence>
<name>A0A5B9W793_9BACT</name>
<comment type="subcellular location">
    <subcellularLocation>
        <location evidence="6">Cytoplasm</location>
    </subcellularLocation>
</comment>
<dbReference type="GO" id="GO:0005737">
    <property type="term" value="C:cytoplasm"/>
    <property type="evidence" value="ECO:0007669"/>
    <property type="project" value="UniProtKB-SubCell"/>
</dbReference>
<sequence>MSQEAKGNPRAFEVGPIPAAGRKRKNGFSAADRRGVAGPSAEPKGLRHFVSLFDVAPAEVADLIERTVQLKADATGLGRASRLQGRTLGLLFEKPSLRTRVSFETAMARLGGASIFLRGKDVGLGVRESVADFARVISQYVDFLAIRTFSQSIIEELARHASVPVINALSDYSHPCQAMADMVTILEERGDLAGKKIVFVGDGNNVARSLAMASAHLGVEFVLTAPEGYEFPESFAERFAAKFPETPLGFERNPAKAVKGADVVYTDVWASMGQEQEADQRREVFAPYQVNEALFAKARPDAIFLHCLPAHRGEEVTSGVLDDPRSKVIPQAANRMHFQMALLLWLLERRGA</sequence>
<evidence type="ECO:0000313" key="11">
    <source>
        <dbReference type="Proteomes" id="UP000324233"/>
    </source>
</evidence>
<evidence type="ECO:0000256" key="3">
    <source>
        <dbReference type="ARBA" id="ARBA00013007"/>
    </source>
</evidence>
<feature type="domain" description="Aspartate/ornithine carbamoyltransferase Asp/Orn-binding" evidence="8">
    <location>
        <begin position="194"/>
        <end position="346"/>
    </location>
</feature>
<gene>
    <name evidence="10" type="primary">argF</name>
    <name evidence="10" type="ORF">OJF2_49870</name>
</gene>
<dbReference type="FunFam" id="3.40.50.1370:FF:000008">
    <property type="entry name" value="Ornithine carbamoyltransferase"/>
    <property type="match status" value="1"/>
</dbReference>
<reference evidence="10 11" key="1">
    <citation type="submission" date="2019-08" db="EMBL/GenBank/DDBJ databases">
        <title>Deep-cultivation of Planctomycetes and their phenomic and genomic characterization uncovers novel biology.</title>
        <authorList>
            <person name="Wiegand S."/>
            <person name="Jogler M."/>
            <person name="Boedeker C."/>
            <person name="Pinto D."/>
            <person name="Vollmers J."/>
            <person name="Rivas-Marin E."/>
            <person name="Kohn T."/>
            <person name="Peeters S.H."/>
            <person name="Heuer A."/>
            <person name="Rast P."/>
            <person name="Oberbeckmann S."/>
            <person name="Bunk B."/>
            <person name="Jeske O."/>
            <person name="Meyerdierks A."/>
            <person name="Storesund J.E."/>
            <person name="Kallscheuer N."/>
            <person name="Luecker S."/>
            <person name="Lage O.M."/>
            <person name="Pohl T."/>
            <person name="Merkel B.J."/>
            <person name="Hornburger P."/>
            <person name="Mueller R.-W."/>
            <person name="Bruemmer F."/>
            <person name="Labrenz M."/>
            <person name="Spormann A.M."/>
            <person name="Op den Camp H."/>
            <person name="Overmann J."/>
            <person name="Amann R."/>
            <person name="Jetten M.S.M."/>
            <person name="Mascher T."/>
            <person name="Medema M.H."/>
            <person name="Devos D.P."/>
            <person name="Kaster A.-K."/>
            <person name="Ovreas L."/>
            <person name="Rohde M."/>
            <person name="Galperin M.Y."/>
            <person name="Jogler C."/>
        </authorList>
    </citation>
    <scope>NUCLEOTIDE SEQUENCE [LARGE SCALE GENOMIC DNA]</scope>
    <source>
        <strain evidence="10 11">OJF2</strain>
    </source>
</reference>
<dbReference type="NCBIfam" id="NF001986">
    <property type="entry name" value="PRK00779.1"/>
    <property type="match status" value="1"/>
</dbReference>
<dbReference type="InterPro" id="IPR006130">
    <property type="entry name" value="Asp/Orn_carbamoylTrfase"/>
</dbReference>
<dbReference type="EMBL" id="CP042997">
    <property type="protein sequence ID" value="QEH36423.1"/>
    <property type="molecule type" value="Genomic_DNA"/>
</dbReference>
<evidence type="ECO:0000259" key="8">
    <source>
        <dbReference type="Pfam" id="PF00185"/>
    </source>
</evidence>
<protein>
    <recommendedName>
        <fullName evidence="3 6">Ornithine carbamoyltransferase</fullName>
        <shortName evidence="6">OTCase</shortName>
        <ecNumber evidence="3 6">2.1.3.3</ecNumber>
    </recommendedName>
</protein>
<feature type="binding site" evidence="6">
    <location>
        <position position="147"/>
    </location>
    <ligand>
        <name>carbamoyl phosphate</name>
        <dbReference type="ChEBI" id="CHEBI:58228"/>
    </ligand>
</feature>
<evidence type="ECO:0000256" key="7">
    <source>
        <dbReference type="SAM" id="MobiDB-lite"/>
    </source>
</evidence>
<comment type="similarity">
    <text evidence="2 6">Belongs to the aspartate/ornithine carbamoyltransferase superfamily. OTCase family.</text>
</comment>
<dbReference type="GO" id="GO:0016597">
    <property type="term" value="F:amino acid binding"/>
    <property type="evidence" value="ECO:0007669"/>
    <property type="project" value="InterPro"/>
</dbReference>
<dbReference type="AlphaFoldDB" id="A0A5B9W793"/>
<evidence type="ECO:0000259" key="9">
    <source>
        <dbReference type="Pfam" id="PF02729"/>
    </source>
</evidence>
<keyword evidence="11" id="KW-1185">Reference proteome</keyword>
<feature type="binding site" evidence="6">
    <location>
        <position position="205"/>
    </location>
    <ligand>
        <name>L-ornithine</name>
        <dbReference type="ChEBI" id="CHEBI:46911"/>
    </ligand>
</feature>
<dbReference type="KEGG" id="agv:OJF2_49870"/>
<feature type="binding site" evidence="6">
    <location>
        <begin position="271"/>
        <end position="272"/>
    </location>
    <ligand>
        <name>L-ornithine</name>
        <dbReference type="ChEBI" id="CHEBI:46911"/>
    </ligand>
</feature>
<dbReference type="PANTHER" id="PTHR45753:SF3">
    <property type="entry name" value="ORNITHINE TRANSCARBAMYLASE, MITOCHONDRIAL"/>
    <property type="match status" value="1"/>
</dbReference>
<dbReference type="Pfam" id="PF00185">
    <property type="entry name" value="OTCace"/>
    <property type="match status" value="1"/>
</dbReference>